<proteinExistence type="predicted"/>
<dbReference type="AlphaFoldDB" id="A0A4Q9MUX8"/>
<reference evidence="1" key="1">
    <citation type="submission" date="2019-01" db="EMBL/GenBank/DDBJ databases">
        <title>Draft genome sequences of three monokaryotic isolates of the white-rot basidiomycete fungus Dichomitus squalens.</title>
        <authorList>
            <consortium name="DOE Joint Genome Institute"/>
            <person name="Lopez S.C."/>
            <person name="Andreopoulos B."/>
            <person name="Pangilinan J."/>
            <person name="Lipzen A."/>
            <person name="Riley R."/>
            <person name="Ahrendt S."/>
            <person name="Ng V."/>
            <person name="Barry K."/>
            <person name="Daum C."/>
            <person name="Grigoriev I.V."/>
            <person name="Hilden K.S."/>
            <person name="Makela M.R."/>
            <person name="de Vries R.P."/>
        </authorList>
    </citation>
    <scope>NUCLEOTIDE SEQUENCE [LARGE SCALE GENOMIC DNA]</scope>
    <source>
        <strain evidence="1">OM18370.1</strain>
    </source>
</reference>
<accession>A0A4Q9MUX8</accession>
<gene>
    <name evidence="1" type="ORF">BD311DRAFT_657794</name>
</gene>
<evidence type="ECO:0000313" key="1">
    <source>
        <dbReference type="EMBL" id="TBU31038.1"/>
    </source>
</evidence>
<protein>
    <submittedName>
        <fullName evidence="1">Uncharacterized protein</fullName>
    </submittedName>
</protein>
<dbReference type="Proteomes" id="UP000292957">
    <property type="component" value="Unassembled WGS sequence"/>
</dbReference>
<name>A0A4Q9MUX8_9APHY</name>
<dbReference type="EMBL" id="ML143402">
    <property type="protein sequence ID" value="TBU31038.1"/>
    <property type="molecule type" value="Genomic_DNA"/>
</dbReference>
<organism evidence="1">
    <name type="scientific">Dichomitus squalens</name>
    <dbReference type="NCBI Taxonomy" id="114155"/>
    <lineage>
        <taxon>Eukaryota</taxon>
        <taxon>Fungi</taxon>
        <taxon>Dikarya</taxon>
        <taxon>Basidiomycota</taxon>
        <taxon>Agaricomycotina</taxon>
        <taxon>Agaricomycetes</taxon>
        <taxon>Polyporales</taxon>
        <taxon>Polyporaceae</taxon>
        <taxon>Dichomitus</taxon>
    </lineage>
</organism>
<sequence>MGVCVRVIMSTLEILDRTLPRERGDNASTRIRKGRQIEIIQNKWVREASSRSLRHDMHVGTST</sequence>